<dbReference type="InterPro" id="IPR029058">
    <property type="entry name" value="AB_hydrolase_fold"/>
</dbReference>
<dbReference type="WBParaSite" id="ASIM_0000842501-mRNA-1">
    <property type="protein sequence ID" value="ASIM_0000842501-mRNA-1"/>
    <property type="gene ID" value="ASIM_0000842501"/>
</dbReference>
<name>A0A0M3JL95_ANISI</name>
<organism evidence="1">
    <name type="scientific">Anisakis simplex</name>
    <name type="common">Herring worm</name>
    <dbReference type="NCBI Taxonomy" id="6269"/>
    <lineage>
        <taxon>Eukaryota</taxon>
        <taxon>Metazoa</taxon>
        <taxon>Ecdysozoa</taxon>
        <taxon>Nematoda</taxon>
        <taxon>Chromadorea</taxon>
        <taxon>Rhabditida</taxon>
        <taxon>Spirurina</taxon>
        <taxon>Ascaridomorpha</taxon>
        <taxon>Ascaridoidea</taxon>
        <taxon>Anisakidae</taxon>
        <taxon>Anisakis</taxon>
        <taxon>Anisakis simplex complex</taxon>
    </lineage>
</organism>
<evidence type="ECO:0000313" key="1">
    <source>
        <dbReference type="WBParaSite" id="ASIM_0000842501-mRNA-1"/>
    </source>
</evidence>
<dbReference type="Gene3D" id="3.40.50.1820">
    <property type="entry name" value="alpha/beta hydrolase"/>
    <property type="match status" value="1"/>
</dbReference>
<dbReference type="SUPFAM" id="SSF53474">
    <property type="entry name" value="alpha/beta-Hydrolases"/>
    <property type="match status" value="1"/>
</dbReference>
<accession>A0A0M3JL95</accession>
<proteinExistence type="predicted"/>
<protein>
    <submittedName>
        <fullName evidence="1">Peptidase_S9 domain-containing protein</fullName>
    </submittedName>
</protein>
<sequence length="90" mass="10273">LKIPVTYVLYPDEGHGFGRPQNSLAEAGFVERFLYKCLRGRYEDFYVGQYNSSAIVISDAENTEDSRYDETIVGLLEERNSTMTFSSDDD</sequence>
<reference evidence="1" key="1">
    <citation type="submission" date="2017-02" db="UniProtKB">
        <authorList>
            <consortium name="WormBaseParasite"/>
        </authorList>
    </citation>
    <scope>IDENTIFICATION</scope>
</reference>
<dbReference type="AlphaFoldDB" id="A0A0M3JL95"/>